<dbReference type="Proteomes" id="UP001165063">
    <property type="component" value="Unassembled WGS sequence"/>
</dbReference>
<organism evidence="1 2">
    <name type="scientific">Ambrosiozyma monospora</name>
    <name type="common">Yeast</name>
    <name type="synonym">Endomycopsis monosporus</name>
    <dbReference type="NCBI Taxonomy" id="43982"/>
    <lineage>
        <taxon>Eukaryota</taxon>
        <taxon>Fungi</taxon>
        <taxon>Dikarya</taxon>
        <taxon>Ascomycota</taxon>
        <taxon>Saccharomycotina</taxon>
        <taxon>Pichiomycetes</taxon>
        <taxon>Pichiales</taxon>
        <taxon>Pichiaceae</taxon>
        <taxon>Ambrosiozyma</taxon>
    </lineage>
</organism>
<accession>A0A9W7DIY2</accession>
<dbReference type="EMBL" id="BSXU01004013">
    <property type="protein sequence ID" value="GMG40645.1"/>
    <property type="molecule type" value="Genomic_DNA"/>
</dbReference>
<protein>
    <submittedName>
        <fullName evidence="1">Unnamed protein product</fullName>
    </submittedName>
</protein>
<keyword evidence="2" id="KW-1185">Reference proteome</keyword>
<proteinExistence type="predicted"/>
<sequence>MNTKEADRIEQWCSVSAITALRVVSNIIPLLTNTETITFTRTLSSTVSTMVLENISAEYEIVLDGFRSLKKLEIKNSVLNKFPSLPESLRKLSIEYFNDLTMSDMDHGITLPTGLCSLTWHGNLRYFTLPKILNIDKLLDLKEVLVEIDPLLPIDLYDKEDLARRLSYHNCYSYIGCPPNLPFHFINTPGFILMIVLQRTFYEFQTHAQLASCNNLFLNYHLS</sequence>
<evidence type="ECO:0000313" key="1">
    <source>
        <dbReference type="EMBL" id="GMG40645.1"/>
    </source>
</evidence>
<name>A0A9W7DIY2_AMBMO</name>
<comment type="caution">
    <text evidence="1">The sequence shown here is derived from an EMBL/GenBank/DDBJ whole genome shotgun (WGS) entry which is preliminary data.</text>
</comment>
<reference evidence="1" key="1">
    <citation type="submission" date="2023-04" db="EMBL/GenBank/DDBJ databases">
        <title>Ambrosiozyma monospora NBRC 1965.</title>
        <authorList>
            <person name="Ichikawa N."/>
            <person name="Sato H."/>
            <person name="Tonouchi N."/>
        </authorList>
    </citation>
    <scope>NUCLEOTIDE SEQUENCE</scope>
    <source>
        <strain evidence="1">NBRC 1965</strain>
    </source>
</reference>
<gene>
    <name evidence="1" type="ORF">Amon01_000637100</name>
</gene>
<evidence type="ECO:0000313" key="2">
    <source>
        <dbReference type="Proteomes" id="UP001165063"/>
    </source>
</evidence>
<dbReference type="AlphaFoldDB" id="A0A9W7DIY2"/>